<keyword evidence="3" id="KW-1185">Reference proteome</keyword>
<sequence>MTPYDTLGSLWSVWASYGSSLTPAQWETPTRLEPWTVRALFAHTAQWPHWLTHLVTRTRDTPPTFATTADLLRSFNAPGGVAGSARTQVSGQAVDDAAKFTPEQMTEAFAVVGPPALDAARALGDDVVIDYFGMGQIPLAEMLGIGIVEATVHLLDLERALGVEPAVPAEGLARTSSVLAAMATPVDVIEGLTGRTPFTPVLT</sequence>
<keyword evidence="2" id="KW-0413">Isomerase</keyword>
<reference evidence="2 3" key="1">
    <citation type="submission" date="2021-06" db="EMBL/GenBank/DDBJ databases">
        <title>Actinoplanes lichenicola sp. nov., and Actinoplanes ovalisporus sp. nov., isolated from lichen in Thailand.</title>
        <authorList>
            <person name="Saeng-In P."/>
            <person name="Kanchanasin P."/>
            <person name="Yuki M."/>
            <person name="Kudo T."/>
            <person name="Ohkuma M."/>
            <person name="Phongsopitanun W."/>
            <person name="Tanasupawat S."/>
        </authorList>
    </citation>
    <scope>NUCLEOTIDE SEQUENCE [LARGE SCALE GENOMIC DNA]</scope>
    <source>
        <strain evidence="2 3">NBRC 110975</strain>
    </source>
</reference>
<dbReference type="Pfam" id="PF11716">
    <property type="entry name" value="MDMPI_N"/>
    <property type="match status" value="1"/>
</dbReference>
<dbReference type="EMBL" id="JAHKKG010000005">
    <property type="protein sequence ID" value="MBU2665359.1"/>
    <property type="molecule type" value="Genomic_DNA"/>
</dbReference>
<organism evidence="2 3">
    <name type="scientific">Paractinoplanes bogorensis</name>
    <dbReference type="NCBI Taxonomy" id="1610840"/>
    <lineage>
        <taxon>Bacteria</taxon>
        <taxon>Bacillati</taxon>
        <taxon>Actinomycetota</taxon>
        <taxon>Actinomycetes</taxon>
        <taxon>Micromonosporales</taxon>
        <taxon>Micromonosporaceae</taxon>
        <taxon>Paractinoplanes</taxon>
    </lineage>
</organism>
<comment type="caution">
    <text evidence="2">The sequence shown here is derived from an EMBL/GenBank/DDBJ whole genome shotgun (WGS) entry which is preliminary data.</text>
</comment>
<dbReference type="Gene3D" id="1.20.120.450">
    <property type="entry name" value="dinb family like domain"/>
    <property type="match status" value="1"/>
</dbReference>
<dbReference type="SUPFAM" id="SSF109854">
    <property type="entry name" value="DinB/YfiT-like putative metalloenzymes"/>
    <property type="match status" value="1"/>
</dbReference>
<accession>A0ABS5YRK4</accession>
<gene>
    <name evidence="2" type="ORF">KOI35_17780</name>
</gene>
<protein>
    <submittedName>
        <fullName evidence="2">Maleylpyruvate isomerase family mycothiol-dependent enzyme</fullName>
    </submittedName>
</protein>
<dbReference type="InterPro" id="IPR017517">
    <property type="entry name" value="Maleyloyr_isom"/>
</dbReference>
<dbReference type="NCBIfam" id="TIGR03083">
    <property type="entry name" value="maleylpyruvate isomerase family mycothiol-dependent enzyme"/>
    <property type="match status" value="1"/>
</dbReference>
<evidence type="ECO:0000313" key="3">
    <source>
        <dbReference type="Proteomes" id="UP001519654"/>
    </source>
</evidence>
<dbReference type="Proteomes" id="UP001519654">
    <property type="component" value="Unassembled WGS sequence"/>
</dbReference>
<dbReference type="InterPro" id="IPR034660">
    <property type="entry name" value="DinB/YfiT-like"/>
</dbReference>
<proteinExistence type="predicted"/>
<name>A0ABS5YRK4_9ACTN</name>
<evidence type="ECO:0000313" key="2">
    <source>
        <dbReference type="EMBL" id="MBU2665359.1"/>
    </source>
</evidence>
<dbReference type="RefSeq" id="WP_215788569.1">
    <property type="nucleotide sequence ID" value="NZ_JAHKKG010000005.1"/>
</dbReference>
<dbReference type="InterPro" id="IPR024344">
    <property type="entry name" value="MDMPI_metal-binding"/>
</dbReference>
<evidence type="ECO:0000259" key="1">
    <source>
        <dbReference type="Pfam" id="PF11716"/>
    </source>
</evidence>
<feature type="domain" description="Mycothiol-dependent maleylpyruvate isomerase metal-binding" evidence="1">
    <location>
        <begin position="9"/>
        <end position="158"/>
    </location>
</feature>
<dbReference type="GO" id="GO:0016853">
    <property type="term" value="F:isomerase activity"/>
    <property type="evidence" value="ECO:0007669"/>
    <property type="project" value="UniProtKB-KW"/>
</dbReference>